<gene>
    <name evidence="2" type="ORF">G7Y89_g3828</name>
</gene>
<dbReference type="InterPro" id="IPR011042">
    <property type="entry name" value="6-blade_b-propeller_TolB-like"/>
</dbReference>
<evidence type="ECO:0000313" key="2">
    <source>
        <dbReference type="EMBL" id="KAF4634282.1"/>
    </source>
</evidence>
<comment type="caution">
    <text evidence="2">The sequence shown here is derived from an EMBL/GenBank/DDBJ whole genome shotgun (WGS) entry which is preliminary data.</text>
</comment>
<dbReference type="InterPro" id="IPR011008">
    <property type="entry name" value="Dimeric_a/b-barrel"/>
</dbReference>
<protein>
    <submittedName>
        <fullName evidence="2">Uncharacterized protein</fullName>
    </submittedName>
</protein>
<sequence length="869" mass="96986">MMEQVVATDFYKEKPTEWLVIMPDLPTSIEQRHRLAMAHVMEMLPRQKNGFWHLGGSEMFYESMGTDPSKLRGNLLTSSDVSKEEVWKALKADVYAKEGVWDIEKSEIIPFNSFFRGGLRESDLLAPYGSPNATQPPSKAMNRAKVTAVASFGPMHFLENLAIRKDGSMLISVLSHKQLCYISPSMDPSSKPVVLHNFDQNVMGIVETEPDIFYIATCNLLTDHLSFLYLLDIRSFTLESIPKPVQVLQFPERARALNGSACLSPHVILVANSIANLIWHVDLDPTGADCPDINGIKFAAKFEHLYYTTAVQRRFSRVHVDKDTLEAAGELELVAGGMMVDDFLINEEAEVAYVTTHRENTIQLGAWGQQPGDQGKVTYFTSNGGMKRALPDGIMGAGRVRNSEEIYLKQVPRVSAIKFVIATPTRIPETSAQGSAIQTFNSFSKSGVPRPVMVLPTIGVEADVPPRNSPNPIAKLKSKFASPLKSKARAPNDTLSRTTPPLTLSITCAVVGGIRGARLEKYIFKSFEFLQQILGLTGGNVQYYPGATFRQFDSPSGDAAVNNPWFELLGCRIRRGKSVNDLLQSVRHFEDDGNYLLSGPVFPMVWTEQVGHTWTNGATRRYWTVRKDGRIGRTVAGRGAEKHLQSVYKREYDRLHAQERLQRNCIETGTQTFVATGPWIERTRWLETYLGARQDILLGLAEMPNLYRSTEEYMTGEGSQDGEGDAISSWQDEQRIAALMPIIDGMLDRCEETVQHTSRAVLCWLRSTKPQSCYPKPFTLVALPQSKRKYRRIFKRFFALLFRAYPLIDTEQETCDGESSVEEDNDSTADGEDDGDDDAESSEGEDDGDDEDAEDAAYDDEGSGGEDAH</sequence>
<dbReference type="SUPFAM" id="SSF54909">
    <property type="entry name" value="Dimeric alpha+beta barrel"/>
    <property type="match status" value="1"/>
</dbReference>
<name>A0A8H4RTL5_9HELO</name>
<accession>A0A8H4RTL5</accession>
<dbReference type="Gene3D" id="3.30.70.1060">
    <property type="entry name" value="Dimeric alpha+beta barrel"/>
    <property type="match status" value="1"/>
</dbReference>
<evidence type="ECO:0000256" key="1">
    <source>
        <dbReference type="SAM" id="MobiDB-lite"/>
    </source>
</evidence>
<dbReference type="Gene3D" id="2.120.10.30">
    <property type="entry name" value="TolB, C-terminal domain"/>
    <property type="match status" value="1"/>
</dbReference>
<dbReference type="PANTHER" id="PTHR42060:SF1">
    <property type="entry name" value="NHL REPEAT-CONTAINING PROTEIN"/>
    <property type="match status" value="1"/>
</dbReference>
<dbReference type="SUPFAM" id="SSF63829">
    <property type="entry name" value="Calcium-dependent phosphotriesterase"/>
    <property type="match status" value="1"/>
</dbReference>
<dbReference type="EMBL" id="JAAMPI010000196">
    <property type="protein sequence ID" value="KAF4634282.1"/>
    <property type="molecule type" value="Genomic_DNA"/>
</dbReference>
<evidence type="ECO:0000313" key="3">
    <source>
        <dbReference type="Proteomes" id="UP000566819"/>
    </source>
</evidence>
<organism evidence="2 3">
    <name type="scientific">Cudoniella acicularis</name>
    <dbReference type="NCBI Taxonomy" id="354080"/>
    <lineage>
        <taxon>Eukaryota</taxon>
        <taxon>Fungi</taxon>
        <taxon>Dikarya</taxon>
        <taxon>Ascomycota</taxon>
        <taxon>Pezizomycotina</taxon>
        <taxon>Leotiomycetes</taxon>
        <taxon>Helotiales</taxon>
        <taxon>Tricladiaceae</taxon>
        <taxon>Cudoniella</taxon>
    </lineage>
</organism>
<dbReference type="AlphaFoldDB" id="A0A8H4RTL5"/>
<dbReference type="OrthoDB" id="9977941at2759"/>
<proteinExistence type="predicted"/>
<dbReference type="InterPro" id="IPR052998">
    <property type="entry name" value="Hetero-Diels-Alderase-like"/>
</dbReference>
<dbReference type="PANTHER" id="PTHR42060">
    <property type="entry name" value="NHL REPEAT-CONTAINING PROTEIN-RELATED"/>
    <property type="match status" value="1"/>
</dbReference>
<keyword evidence="3" id="KW-1185">Reference proteome</keyword>
<dbReference type="Proteomes" id="UP000566819">
    <property type="component" value="Unassembled WGS sequence"/>
</dbReference>
<feature type="region of interest" description="Disordered" evidence="1">
    <location>
        <begin position="813"/>
        <end position="869"/>
    </location>
</feature>
<reference evidence="2 3" key="1">
    <citation type="submission" date="2020-03" db="EMBL/GenBank/DDBJ databases">
        <title>Draft Genome Sequence of Cudoniella acicularis.</title>
        <authorList>
            <person name="Buettner E."/>
            <person name="Kellner H."/>
        </authorList>
    </citation>
    <scope>NUCLEOTIDE SEQUENCE [LARGE SCALE GENOMIC DNA]</scope>
    <source>
        <strain evidence="2 3">DSM 108380</strain>
    </source>
</reference>